<evidence type="ECO:0000313" key="2">
    <source>
        <dbReference type="EMBL" id="OAQ38906.1"/>
    </source>
</evidence>
<evidence type="ECO:0000256" key="1">
    <source>
        <dbReference type="SAM" id="SignalP"/>
    </source>
</evidence>
<reference evidence="2 3" key="1">
    <citation type="submission" date="2016-04" db="EMBL/GenBank/DDBJ databases">
        <authorList>
            <person name="Evans L.H."/>
            <person name="Alamgir A."/>
            <person name="Owens N."/>
            <person name="Weber N.D."/>
            <person name="Virtaneva K."/>
            <person name="Barbian K."/>
            <person name="Babar A."/>
            <person name="Rosenke K."/>
        </authorList>
    </citation>
    <scope>NUCLEOTIDE SEQUENCE [LARGE SCALE GENOMIC DNA]</scope>
    <source>
        <strain evidence="2 3">CCM 8644</strain>
    </source>
</reference>
<dbReference type="AlphaFoldDB" id="A0A179DCX7"/>
<comment type="caution">
    <text evidence="2">The sequence shown here is derived from an EMBL/GenBank/DDBJ whole genome shotgun (WGS) entry which is preliminary data.</text>
</comment>
<keyword evidence="3" id="KW-1185">Reference proteome</keyword>
<feature type="signal peptide" evidence="1">
    <location>
        <begin position="1"/>
        <end position="17"/>
    </location>
</feature>
<dbReference type="Proteomes" id="UP000078459">
    <property type="component" value="Unassembled WGS sequence"/>
</dbReference>
<gene>
    <name evidence="2" type="ORF">A5893_12765</name>
</gene>
<reference evidence="2 3" key="2">
    <citation type="submission" date="2016-06" db="EMBL/GenBank/DDBJ databases">
        <title>Pedobacter psychrophilus sp. nov., isolated from Antarctic fragmentary rock.</title>
        <authorList>
            <person name="Svec P."/>
        </authorList>
    </citation>
    <scope>NUCLEOTIDE SEQUENCE [LARGE SCALE GENOMIC DNA]</scope>
    <source>
        <strain evidence="2 3">CCM 8644</strain>
    </source>
</reference>
<keyword evidence="1" id="KW-0732">Signal</keyword>
<proteinExistence type="predicted"/>
<dbReference type="EMBL" id="LWHJ01000029">
    <property type="protein sequence ID" value="OAQ38906.1"/>
    <property type="molecule type" value="Genomic_DNA"/>
</dbReference>
<evidence type="ECO:0000313" key="3">
    <source>
        <dbReference type="Proteomes" id="UP000078459"/>
    </source>
</evidence>
<sequence length="69" mass="7438">MKKFLTLTLIAISLGFAACNNNVKSEKEIDSLNQKAADSLLNAALEDTTAVDNVRTDSLLVADTLKNNK</sequence>
<name>A0A179DCX7_9SPHI</name>
<feature type="chain" id="PRO_5008100405" evidence="1">
    <location>
        <begin position="18"/>
        <end position="69"/>
    </location>
</feature>
<protein>
    <submittedName>
        <fullName evidence="2">Uncharacterized protein</fullName>
    </submittedName>
</protein>
<dbReference type="PROSITE" id="PS51257">
    <property type="entry name" value="PROKAR_LIPOPROTEIN"/>
    <property type="match status" value="1"/>
</dbReference>
<organism evidence="2 3">
    <name type="scientific">Pedobacter psychrophilus</name>
    <dbReference type="NCBI Taxonomy" id="1826909"/>
    <lineage>
        <taxon>Bacteria</taxon>
        <taxon>Pseudomonadati</taxon>
        <taxon>Bacteroidota</taxon>
        <taxon>Sphingobacteriia</taxon>
        <taxon>Sphingobacteriales</taxon>
        <taxon>Sphingobacteriaceae</taxon>
        <taxon>Pedobacter</taxon>
    </lineage>
</organism>
<dbReference type="RefSeq" id="WP_068823057.1">
    <property type="nucleotide sequence ID" value="NZ_LWHJ01000029.1"/>
</dbReference>
<accession>A0A179DCX7</accession>
<dbReference type="OrthoDB" id="771304at2"/>